<keyword evidence="7" id="KW-0788">Thiol protease</keyword>
<dbReference type="Pfam" id="PF00443">
    <property type="entry name" value="UCH"/>
    <property type="match status" value="1"/>
</dbReference>
<dbReference type="InterPro" id="IPR028889">
    <property type="entry name" value="USP"/>
</dbReference>
<comment type="caution">
    <text evidence="9">The sequence shown here is derived from an EMBL/GenBank/DDBJ whole genome shotgun (WGS) entry which is preliminary data.</text>
</comment>
<comment type="similarity">
    <text evidence="2">Belongs to the peptidase C19 family.</text>
</comment>
<dbReference type="GO" id="GO:0016787">
    <property type="term" value="F:hydrolase activity"/>
    <property type="evidence" value="ECO:0007669"/>
    <property type="project" value="UniProtKB-KW"/>
</dbReference>
<proteinExistence type="inferred from homology"/>
<dbReference type="PANTHER" id="PTHR21646:SF24">
    <property type="entry name" value="UBIQUITIN CARBOXYL-TERMINAL HYDROLASE"/>
    <property type="match status" value="1"/>
</dbReference>
<keyword evidence="6 9" id="KW-0378">Hydrolase</keyword>
<name>A0ABQ7I2D6_9MICR</name>
<evidence type="ECO:0000259" key="8">
    <source>
        <dbReference type="PROSITE" id="PS50235"/>
    </source>
</evidence>
<keyword evidence="5" id="KW-0833">Ubl conjugation pathway</keyword>
<keyword evidence="10" id="KW-1185">Reference proteome</keyword>
<dbReference type="InterPro" id="IPR035927">
    <property type="entry name" value="DUSP-like_sf"/>
</dbReference>
<dbReference type="InterPro" id="IPR001394">
    <property type="entry name" value="Peptidase_C19_UCH"/>
</dbReference>
<dbReference type="PANTHER" id="PTHR21646">
    <property type="entry name" value="UBIQUITIN CARBOXYL-TERMINAL HYDROLASE"/>
    <property type="match status" value="1"/>
</dbReference>
<evidence type="ECO:0000256" key="2">
    <source>
        <dbReference type="ARBA" id="ARBA00009085"/>
    </source>
</evidence>
<reference evidence="9 10" key="1">
    <citation type="submission" date="2019-01" db="EMBL/GenBank/DDBJ databases">
        <title>Genomes sequencing and comparative genomics of infectious freshwater microsporidia, Cucumispora dikerogammari and Thelohania contejeani.</title>
        <authorList>
            <person name="Cormier A."/>
            <person name="Giraud I."/>
            <person name="Wattier R."/>
            <person name="Teixeira M."/>
            <person name="Grandjean F."/>
            <person name="Rigaud T."/>
            <person name="Cordaux R."/>
        </authorList>
    </citation>
    <scope>NUCLEOTIDE SEQUENCE [LARGE SCALE GENOMIC DNA]</scope>
    <source>
        <strain evidence="9">T1</strain>
        <tissue evidence="9">Spores</tissue>
    </source>
</reference>
<keyword evidence="4" id="KW-0645">Protease</keyword>
<evidence type="ECO:0000313" key="10">
    <source>
        <dbReference type="Proteomes" id="UP001516464"/>
    </source>
</evidence>
<accession>A0ABQ7I2D6</accession>
<evidence type="ECO:0000256" key="6">
    <source>
        <dbReference type="ARBA" id="ARBA00022801"/>
    </source>
</evidence>
<dbReference type="Proteomes" id="UP001516464">
    <property type="component" value="Unassembled WGS sequence"/>
</dbReference>
<sequence>MATMNHQIIPQNKQLHHGDKCYAINIKHRNNTEQHPIYNSELVDEFGDFRPGLRLGIDYEYVTDDEWNQLKKNGYDIEIERRVVSIDGSLYVEEHPIVAYFSFMQEENVGVQRKTVQVGKEEKIFDVVKGLFLSPEMSIRYFLCEYKIYLDGTELVHPESTFGHIAPTRHAHLLIQHQGYNEKKEIRGLINLGNTCYMNSSLQCLISLDKLTKYFLLGKYKADVNKNNPLGSKGEIAQAYADLIFEMHRVIDQPYSPSEFKRIIGEKSNMFLDFEEEDATEFINVVLDKLHEDLNKSVKRNNNMNDNNINDNNIDYNTNNINTSNIESNKAWKNYLETNRSIITELLHGQLRSTLRCKRCEYKSIKYDPFMYLTLPIPEKKVYHKGVFISFEDVKKPPLKILAEQSWNIAKLKSTAKMRYNISGSIIAVIISSNKVSRILSDEMFLSHIKENIHCYEYNAEYASQYVWLNIKISAYLFLNYGFNYVFLVRLRERNNPSLYYHVVAKLEPFFISEQPPADYESWKDLFDIDIRHINVSKNRLFPTLTAIFKDSVFNKLFGKNFSIESSVVQEMEPPLSLSDCIELFISEEDLGTRNMVHCKKCGLMTMHTKKLDITQLPCYLIVHLKRFRYNEGEENKIKRFVDFPYQGWMINGRRYNLRAICNHIDLWLGTGHYTAYIHKDEWYCVNDSVVSKMESICKDNAYVLFYELEE</sequence>
<dbReference type="SUPFAM" id="SSF54001">
    <property type="entry name" value="Cysteine proteinases"/>
    <property type="match status" value="1"/>
</dbReference>
<dbReference type="PROSITE" id="PS50235">
    <property type="entry name" value="USP_3"/>
    <property type="match status" value="1"/>
</dbReference>
<dbReference type="SUPFAM" id="SSF143791">
    <property type="entry name" value="DUSP-like"/>
    <property type="match status" value="1"/>
</dbReference>
<gene>
    <name evidence="9" type="primary">ubp1</name>
    <name evidence="9" type="ORF">TCON_0223</name>
</gene>
<dbReference type="PROSITE" id="PS00972">
    <property type="entry name" value="USP_1"/>
    <property type="match status" value="1"/>
</dbReference>
<evidence type="ECO:0000256" key="4">
    <source>
        <dbReference type="ARBA" id="ARBA00022670"/>
    </source>
</evidence>
<comment type="catalytic activity">
    <reaction evidence="1">
        <text>Thiol-dependent hydrolysis of ester, thioester, amide, peptide and isopeptide bonds formed by the C-terminal Gly of ubiquitin (a 76-residue protein attached to proteins as an intracellular targeting signal).</text>
        <dbReference type="EC" id="3.4.19.12"/>
    </reaction>
</comment>
<evidence type="ECO:0000313" key="9">
    <source>
        <dbReference type="EMBL" id="KAF7684585.1"/>
    </source>
</evidence>
<organism evidence="9 10">
    <name type="scientific">Astathelohania contejeani</name>
    <dbReference type="NCBI Taxonomy" id="164912"/>
    <lineage>
        <taxon>Eukaryota</taxon>
        <taxon>Fungi</taxon>
        <taxon>Fungi incertae sedis</taxon>
        <taxon>Microsporidia</taxon>
        <taxon>Astathelohaniidae</taxon>
        <taxon>Astathelohania</taxon>
    </lineage>
</organism>
<dbReference type="InterPro" id="IPR050185">
    <property type="entry name" value="Ub_carboxyl-term_hydrolase"/>
</dbReference>
<feature type="domain" description="USP" evidence="8">
    <location>
        <begin position="187"/>
        <end position="710"/>
    </location>
</feature>
<protein>
    <recommendedName>
        <fullName evidence="3">ubiquitinyl hydrolase 1</fullName>
        <ecNumber evidence="3">3.4.19.12</ecNumber>
    </recommendedName>
</protein>
<dbReference type="InterPro" id="IPR018200">
    <property type="entry name" value="USP_CS"/>
</dbReference>
<dbReference type="EC" id="3.4.19.12" evidence="3"/>
<evidence type="ECO:0000256" key="5">
    <source>
        <dbReference type="ARBA" id="ARBA00022786"/>
    </source>
</evidence>
<dbReference type="Gene3D" id="3.90.70.10">
    <property type="entry name" value="Cysteine proteinases"/>
    <property type="match status" value="2"/>
</dbReference>
<evidence type="ECO:0000256" key="3">
    <source>
        <dbReference type="ARBA" id="ARBA00012759"/>
    </source>
</evidence>
<dbReference type="Gene3D" id="3.30.2230.10">
    <property type="entry name" value="DUSP-like"/>
    <property type="match status" value="1"/>
</dbReference>
<evidence type="ECO:0000256" key="7">
    <source>
        <dbReference type="ARBA" id="ARBA00022807"/>
    </source>
</evidence>
<dbReference type="EMBL" id="SBIQ01000008">
    <property type="protein sequence ID" value="KAF7684585.1"/>
    <property type="molecule type" value="Genomic_DNA"/>
</dbReference>
<evidence type="ECO:0000256" key="1">
    <source>
        <dbReference type="ARBA" id="ARBA00000707"/>
    </source>
</evidence>
<dbReference type="InterPro" id="IPR038765">
    <property type="entry name" value="Papain-like_cys_pep_sf"/>
</dbReference>